<evidence type="ECO:0000256" key="13">
    <source>
        <dbReference type="ARBA" id="ARBA00023268"/>
    </source>
</evidence>
<comment type="cofactor">
    <cofactor evidence="18 19">
        <name>K(+)</name>
        <dbReference type="ChEBI" id="CHEBI:29103"/>
    </cofactor>
    <text evidence="18 19">Binds 1 potassium ion per subunit.</text>
</comment>
<dbReference type="Proteomes" id="UP000186469">
    <property type="component" value="Unassembled WGS sequence"/>
</dbReference>
<comment type="catalytic activity">
    <reaction evidence="2 18 19">
        <text>(6R)-NADPHX = (6S)-NADPHX</text>
        <dbReference type="Rhea" id="RHEA:32227"/>
        <dbReference type="ChEBI" id="CHEBI:64076"/>
        <dbReference type="ChEBI" id="CHEBI:64077"/>
        <dbReference type="EC" id="5.1.99.6"/>
    </reaction>
</comment>
<evidence type="ECO:0000256" key="16">
    <source>
        <dbReference type="ARBA" id="ARBA00049209"/>
    </source>
</evidence>
<feature type="binding site" evidence="17">
    <location>
        <position position="419"/>
    </location>
    <ligand>
        <name>(6S)-NADPHX</name>
        <dbReference type="ChEBI" id="CHEBI:64076"/>
    </ligand>
</feature>
<feature type="binding site" evidence="17">
    <location>
        <position position="363"/>
    </location>
    <ligand>
        <name>(6S)-NADPHX</name>
        <dbReference type="ChEBI" id="CHEBI:64076"/>
    </ligand>
</feature>
<dbReference type="RefSeq" id="WP_072696883.1">
    <property type="nucleotide sequence ID" value="NZ_FRDI01000004.1"/>
</dbReference>
<evidence type="ECO:0000256" key="6">
    <source>
        <dbReference type="ARBA" id="ARBA00022741"/>
    </source>
</evidence>
<dbReference type="PIRSF" id="PIRSF017184">
    <property type="entry name" value="Nnr"/>
    <property type="match status" value="1"/>
</dbReference>
<evidence type="ECO:0000256" key="19">
    <source>
        <dbReference type="PIRNR" id="PIRNR017184"/>
    </source>
</evidence>
<evidence type="ECO:0000313" key="22">
    <source>
        <dbReference type="EMBL" id="SHN61219.1"/>
    </source>
</evidence>
<comment type="similarity">
    <text evidence="4 19">In the C-terminal section; belongs to the NnrD/CARKD family.</text>
</comment>
<feature type="binding site" evidence="17">
    <location>
        <position position="489"/>
    </location>
    <ligand>
        <name>(6S)-NADPHX</name>
        <dbReference type="ChEBI" id="CHEBI:64076"/>
    </ligand>
</feature>
<dbReference type="STRING" id="1121455.SAMN02745728_01203"/>
<evidence type="ECO:0000256" key="18">
    <source>
        <dbReference type="HAMAP-Rule" id="MF_01966"/>
    </source>
</evidence>
<dbReference type="GO" id="GO:0046496">
    <property type="term" value="P:nicotinamide nucleotide metabolic process"/>
    <property type="evidence" value="ECO:0007669"/>
    <property type="project" value="UniProtKB-UniRule"/>
</dbReference>
<evidence type="ECO:0000259" key="21">
    <source>
        <dbReference type="PROSITE" id="PS51385"/>
    </source>
</evidence>
<dbReference type="EC" id="5.1.99.6" evidence="19"/>
<feature type="binding site" evidence="18">
    <location>
        <position position="141"/>
    </location>
    <ligand>
        <name>K(+)</name>
        <dbReference type="ChEBI" id="CHEBI:29103"/>
    </ligand>
</feature>
<evidence type="ECO:0000256" key="15">
    <source>
        <dbReference type="ARBA" id="ARBA00048238"/>
    </source>
</evidence>
<evidence type="ECO:0000256" key="5">
    <source>
        <dbReference type="ARBA" id="ARBA00022723"/>
    </source>
</evidence>
<comment type="similarity">
    <text evidence="3 19">In the N-terminal section; belongs to the NnrE/AIBP family.</text>
</comment>
<feature type="binding site" evidence="17">
    <location>
        <position position="488"/>
    </location>
    <ligand>
        <name>AMP</name>
        <dbReference type="ChEBI" id="CHEBI:456215"/>
    </ligand>
</feature>
<dbReference type="AlphaFoldDB" id="A0A1M7SRW7"/>
<dbReference type="InterPro" id="IPR036652">
    <property type="entry name" value="YjeF_N_dom_sf"/>
</dbReference>
<dbReference type="EMBL" id="FRDI01000004">
    <property type="protein sequence ID" value="SHN61219.1"/>
    <property type="molecule type" value="Genomic_DNA"/>
</dbReference>
<sequence length="553" mass="59912">MSQTILNFKDITKPVTSVEEMSLWDNKASEEYGLHTNILMENAGRAAFYSLKSHINLDDNGSVLVICGSGNNGGDGAVLSRCLHDFGCNVTLAHLKPLSRYTGAAKLHIDLAKKCGVNFLYLRRGLHSIPNNLQTPDIIVDAILGTGVKGQLNTDFLDLINWINSKRKHSYIFSIDIPSGLNAMTAEPLPVAIEAHLTVSFEAAKPALLLPQAKTYVGCLDIQQIGIPSKLKDTYPASYACFNISSKLKEILRPNENLHKGSAGSVIVVGGSKGLTGAPFLSALAAIRTGSGLVSIAAPSELCPQIKSGNANIMTIPLYKQNINSETIQENLNEDWHPTLIKDLWLRLKTKKYNNLSLVLGPGMGRSPEAAQFLSLFFKLPISIEERMPLIVDADALFHLANGVFEWTQLSEKDILTPHPGEAARLLKCQIEDIENNRFEAIKELSKKTLATVILKGAGTLISKQNNNKYPIIISHFAEPNLSVGGSGDVLSGICGSLAAKGFGSFESTALGVYIHGLCGEYLKQKFPLRGNLASEIAESIPFVLANLEKNIV</sequence>
<dbReference type="GO" id="GO:0110051">
    <property type="term" value="P:metabolite repair"/>
    <property type="evidence" value="ECO:0007669"/>
    <property type="project" value="TreeGrafter"/>
</dbReference>
<dbReference type="NCBIfam" id="TIGR00197">
    <property type="entry name" value="yjeF_nterm"/>
    <property type="match status" value="1"/>
</dbReference>
<dbReference type="HAMAP" id="MF_01965">
    <property type="entry name" value="NADHX_dehydratase"/>
    <property type="match status" value="1"/>
</dbReference>
<dbReference type="GO" id="GO:0052855">
    <property type="term" value="F:ADP-dependent NAD(P)H-hydrate dehydratase activity"/>
    <property type="evidence" value="ECO:0007669"/>
    <property type="project" value="UniProtKB-UniRule"/>
</dbReference>
<evidence type="ECO:0000256" key="7">
    <source>
        <dbReference type="ARBA" id="ARBA00022840"/>
    </source>
</evidence>
<comment type="function">
    <text evidence="17">Catalyzes the dehydration of the S-form of NAD(P)HX at the expense of ADP, which is converted to AMP. Together with NAD(P)HX epimerase, which catalyzes the epimerization of the S- and R-forms, the enzyme allows the repair of both epimers of NAD(P)HX, a damaged form of NAD(P)H that is a result of enzymatic or heat-dependent hydration.</text>
</comment>
<keyword evidence="12 17" id="KW-0456">Lyase</keyword>
<keyword evidence="8 17" id="KW-0521">NADP</keyword>
<comment type="cofactor">
    <cofactor evidence="17">
        <name>Mg(2+)</name>
        <dbReference type="ChEBI" id="CHEBI:18420"/>
    </cofactor>
</comment>
<evidence type="ECO:0000313" key="23">
    <source>
        <dbReference type="Proteomes" id="UP000186469"/>
    </source>
</evidence>
<proteinExistence type="inferred from homology"/>
<dbReference type="InterPro" id="IPR000631">
    <property type="entry name" value="CARKD"/>
</dbReference>
<feature type="binding site" evidence="18">
    <location>
        <position position="72"/>
    </location>
    <ligand>
        <name>K(+)</name>
        <dbReference type="ChEBI" id="CHEBI:29103"/>
    </ligand>
</feature>
<comment type="catalytic activity">
    <reaction evidence="1 18 19">
        <text>(6R)-NADHX = (6S)-NADHX</text>
        <dbReference type="Rhea" id="RHEA:32215"/>
        <dbReference type="ChEBI" id="CHEBI:64074"/>
        <dbReference type="ChEBI" id="CHEBI:64075"/>
        <dbReference type="EC" id="5.1.99.6"/>
    </reaction>
</comment>
<evidence type="ECO:0000259" key="20">
    <source>
        <dbReference type="PROSITE" id="PS51383"/>
    </source>
</evidence>
<dbReference type="SUPFAM" id="SSF64153">
    <property type="entry name" value="YjeF N-terminal domain-like"/>
    <property type="match status" value="1"/>
</dbReference>
<dbReference type="GO" id="GO:0046872">
    <property type="term" value="F:metal ion binding"/>
    <property type="evidence" value="ECO:0007669"/>
    <property type="project" value="UniProtKB-UniRule"/>
</dbReference>
<dbReference type="OrthoDB" id="9806925at2"/>
<keyword evidence="9 18" id="KW-0630">Potassium</keyword>
<comment type="catalytic activity">
    <reaction evidence="16 17 19">
        <text>(6S)-NADPHX + ADP = AMP + phosphate + NADPH + H(+)</text>
        <dbReference type="Rhea" id="RHEA:32235"/>
        <dbReference type="ChEBI" id="CHEBI:15378"/>
        <dbReference type="ChEBI" id="CHEBI:43474"/>
        <dbReference type="ChEBI" id="CHEBI:57783"/>
        <dbReference type="ChEBI" id="CHEBI:64076"/>
        <dbReference type="ChEBI" id="CHEBI:456215"/>
        <dbReference type="ChEBI" id="CHEBI:456216"/>
        <dbReference type="EC" id="4.2.1.136"/>
    </reaction>
</comment>
<keyword evidence="13" id="KW-0511">Multifunctional enzyme</keyword>
<keyword evidence="6 17" id="KW-0547">Nucleotide-binding</keyword>
<dbReference type="PROSITE" id="PS51385">
    <property type="entry name" value="YJEF_N"/>
    <property type="match status" value="1"/>
</dbReference>
<feature type="domain" description="YjeF C-terminal" evidence="20">
    <location>
        <begin position="243"/>
        <end position="548"/>
    </location>
</feature>
<comment type="function">
    <text evidence="14 19">Bifunctional enzyme that catalyzes the epimerization of the S- and R-forms of NAD(P)HX and the dehydration of the S-form of NAD(P)HX at the expense of ADP, which is converted to AMP. This allows the repair of both epimers of NAD(P)HX, a damaged form of NAD(P)H that is a result of enzymatic or heat-dependent hydration.</text>
</comment>
<gene>
    <name evidence="18" type="primary">nnrE</name>
    <name evidence="17" type="synonym">nnrD</name>
    <name evidence="22" type="ORF">SAMN02745728_01203</name>
</gene>
<dbReference type="EC" id="4.2.1.136" evidence="19"/>
<comment type="function">
    <text evidence="18">Catalyzes the epimerization of the S- and R-forms of NAD(P)HX, a damaged form of NAD(P)H that is a result of enzymatic or heat-dependent hydration. This is a prerequisite for the S-specific NAD(P)H-hydrate dehydratase to allow the repair of both epimers of NAD(P)HX.</text>
</comment>
<keyword evidence="23" id="KW-1185">Reference proteome</keyword>
<keyword evidence="7 17" id="KW-0067">ATP-binding</keyword>
<reference evidence="22 23" key="1">
    <citation type="submission" date="2016-12" db="EMBL/GenBank/DDBJ databases">
        <authorList>
            <person name="Song W.-J."/>
            <person name="Kurnit D.M."/>
        </authorList>
    </citation>
    <scope>NUCLEOTIDE SEQUENCE [LARGE SCALE GENOMIC DNA]</scope>
    <source>
        <strain evidence="22 23">DSM 11393</strain>
    </source>
</reference>
<evidence type="ECO:0000256" key="17">
    <source>
        <dbReference type="HAMAP-Rule" id="MF_01965"/>
    </source>
</evidence>
<evidence type="ECO:0000256" key="12">
    <source>
        <dbReference type="ARBA" id="ARBA00023239"/>
    </source>
</evidence>
<feature type="binding site" evidence="18">
    <location>
        <position position="179"/>
    </location>
    <ligand>
        <name>K(+)</name>
        <dbReference type="ChEBI" id="CHEBI:29103"/>
    </ligand>
</feature>
<protein>
    <recommendedName>
        <fullName evidence="19">Bifunctional NAD(P)H-hydrate repair enzyme</fullName>
    </recommendedName>
    <alternativeName>
        <fullName evidence="19">Nicotinamide nucleotide repair protein</fullName>
    </alternativeName>
    <domain>
        <recommendedName>
            <fullName evidence="19">ADP-dependent (S)-NAD(P)H-hydrate dehydratase</fullName>
            <ecNumber evidence="19">4.2.1.136</ecNumber>
        </recommendedName>
        <alternativeName>
            <fullName evidence="19">ADP-dependent NAD(P)HX dehydratase</fullName>
        </alternativeName>
    </domain>
    <domain>
        <recommendedName>
            <fullName evidence="19">NAD(P)H-hydrate epimerase</fullName>
            <ecNumber evidence="19">5.1.99.6</ecNumber>
        </recommendedName>
    </domain>
</protein>
<evidence type="ECO:0000256" key="1">
    <source>
        <dbReference type="ARBA" id="ARBA00000013"/>
    </source>
</evidence>
<dbReference type="InterPro" id="IPR004443">
    <property type="entry name" value="YjeF_N_dom"/>
</dbReference>
<evidence type="ECO:0000256" key="9">
    <source>
        <dbReference type="ARBA" id="ARBA00022958"/>
    </source>
</evidence>
<evidence type="ECO:0000256" key="8">
    <source>
        <dbReference type="ARBA" id="ARBA00022857"/>
    </source>
</evidence>
<dbReference type="GO" id="GO:0005524">
    <property type="term" value="F:ATP binding"/>
    <property type="evidence" value="ECO:0007669"/>
    <property type="project" value="UniProtKB-UniRule"/>
</dbReference>
<comment type="caution">
    <text evidence="18">Lacks conserved residue(s) required for the propagation of feature annotation.</text>
</comment>
<dbReference type="InterPro" id="IPR030677">
    <property type="entry name" value="Nnr"/>
</dbReference>
<name>A0A1M7SRW7_9BACT</name>
<accession>A0A1M7SRW7</accession>
<evidence type="ECO:0000256" key="3">
    <source>
        <dbReference type="ARBA" id="ARBA00006001"/>
    </source>
</evidence>
<dbReference type="Gene3D" id="3.40.50.10260">
    <property type="entry name" value="YjeF N-terminal domain"/>
    <property type="match status" value="1"/>
</dbReference>
<dbReference type="Gene3D" id="3.40.1190.20">
    <property type="match status" value="1"/>
</dbReference>
<dbReference type="SUPFAM" id="SSF53613">
    <property type="entry name" value="Ribokinase-like"/>
    <property type="match status" value="1"/>
</dbReference>
<dbReference type="Pfam" id="PF03853">
    <property type="entry name" value="YjeF_N"/>
    <property type="match status" value="1"/>
</dbReference>
<keyword evidence="11 18" id="KW-0413">Isomerase</keyword>
<evidence type="ECO:0000256" key="14">
    <source>
        <dbReference type="ARBA" id="ARBA00025153"/>
    </source>
</evidence>
<feature type="domain" description="YjeF N-terminal" evidence="21">
    <location>
        <begin position="21"/>
        <end position="233"/>
    </location>
</feature>
<comment type="subunit">
    <text evidence="17">Homotetramer.</text>
</comment>
<dbReference type="GO" id="GO:0052856">
    <property type="term" value="F:NAD(P)HX epimerase activity"/>
    <property type="evidence" value="ECO:0007669"/>
    <property type="project" value="UniProtKB-UniRule"/>
</dbReference>
<evidence type="ECO:0000256" key="10">
    <source>
        <dbReference type="ARBA" id="ARBA00023027"/>
    </source>
</evidence>
<dbReference type="PANTHER" id="PTHR12592:SF0">
    <property type="entry name" value="ATP-DEPENDENT (S)-NAD(P)H-HYDRATE DEHYDRATASE"/>
    <property type="match status" value="1"/>
</dbReference>
<dbReference type="Pfam" id="PF01256">
    <property type="entry name" value="Carb_kinase"/>
    <property type="match status" value="1"/>
</dbReference>
<feature type="binding site" evidence="18">
    <location>
        <begin position="71"/>
        <end position="75"/>
    </location>
    <ligand>
        <name>(6S)-NADPHX</name>
        <dbReference type="ChEBI" id="CHEBI:64076"/>
    </ligand>
</feature>
<dbReference type="CDD" id="cd01171">
    <property type="entry name" value="YXKO-related"/>
    <property type="match status" value="1"/>
</dbReference>
<feature type="binding site" evidence="17">
    <location>
        <position position="278"/>
    </location>
    <ligand>
        <name>(6S)-NADPHX</name>
        <dbReference type="ChEBI" id="CHEBI:64076"/>
    </ligand>
</feature>
<keyword evidence="10 17" id="KW-0520">NAD</keyword>
<dbReference type="InterPro" id="IPR029056">
    <property type="entry name" value="Ribokinase-like"/>
</dbReference>
<dbReference type="PANTHER" id="PTHR12592">
    <property type="entry name" value="ATP-DEPENDENT (S)-NAD(P)H-HYDRATE DEHYDRATASE FAMILY MEMBER"/>
    <property type="match status" value="1"/>
</dbReference>
<dbReference type="NCBIfam" id="TIGR00196">
    <property type="entry name" value="yjeF_cterm"/>
    <property type="match status" value="1"/>
</dbReference>
<dbReference type="HAMAP" id="MF_01966">
    <property type="entry name" value="NADHX_epimerase"/>
    <property type="match status" value="1"/>
</dbReference>
<feature type="binding site" evidence="18">
    <location>
        <begin position="145"/>
        <end position="151"/>
    </location>
    <ligand>
        <name>(6S)-NADPHX</name>
        <dbReference type="ChEBI" id="CHEBI:64076"/>
    </ligand>
</feature>
<feature type="binding site" evidence="17">
    <location>
        <begin position="456"/>
        <end position="460"/>
    </location>
    <ligand>
        <name>AMP</name>
        <dbReference type="ChEBI" id="CHEBI:456215"/>
    </ligand>
</feature>
<keyword evidence="5 18" id="KW-0479">Metal-binding</keyword>
<organism evidence="22 23">
    <name type="scientific">Desulfovibrio litoralis DSM 11393</name>
    <dbReference type="NCBI Taxonomy" id="1121455"/>
    <lineage>
        <taxon>Bacteria</taxon>
        <taxon>Pseudomonadati</taxon>
        <taxon>Thermodesulfobacteriota</taxon>
        <taxon>Desulfovibrionia</taxon>
        <taxon>Desulfovibrionales</taxon>
        <taxon>Desulfovibrionaceae</taxon>
        <taxon>Desulfovibrio</taxon>
    </lineage>
</organism>
<evidence type="ECO:0000256" key="4">
    <source>
        <dbReference type="ARBA" id="ARBA00009524"/>
    </source>
</evidence>
<comment type="similarity">
    <text evidence="17">Belongs to the NnrD/CARKD family.</text>
</comment>
<feature type="binding site" evidence="18">
    <location>
        <position position="176"/>
    </location>
    <ligand>
        <name>(6S)-NADPHX</name>
        <dbReference type="ChEBI" id="CHEBI:64076"/>
    </ligand>
</feature>
<evidence type="ECO:0000256" key="11">
    <source>
        <dbReference type="ARBA" id="ARBA00023235"/>
    </source>
</evidence>
<comment type="catalytic activity">
    <reaction evidence="15 17 19">
        <text>(6S)-NADHX + ADP = AMP + phosphate + NADH + H(+)</text>
        <dbReference type="Rhea" id="RHEA:32223"/>
        <dbReference type="ChEBI" id="CHEBI:15378"/>
        <dbReference type="ChEBI" id="CHEBI:43474"/>
        <dbReference type="ChEBI" id="CHEBI:57945"/>
        <dbReference type="ChEBI" id="CHEBI:64074"/>
        <dbReference type="ChEBI" id="CHEBI:456215"/>
        <dbReference type="ChEBI" id="CHEBI:456216"/>
        <dbReference type="EC" id="4.2.1.136"/>
    </reaction>
</comment>
<dbReference type="PROSITE" id="PS51383">
    <property type="entry name" value="YJEF_C_3"/>
    <property type="match status" value="1"/>
</dbReference>
<comment type="similarity">
    <text evidence="18">Belongs to the NnrE/AIBP family.</text>
</comment>
<evidence type="ECO:0000256" key="2">
    <source>
        <dbReference type="ARBA" id="ARBA00000909"/>
    </source>
</evidence>